<dbReference type="InterPro" id="IPR001005">
    <property type="entry name" value="SANT/Myb"/>
</dbReference>
<reference evidence="6" key="1">
    <citation type="submission" date="2023-05" db="EMBL/GenBank/DDBJ databases">
        <title>Nepenthes gracilis genome sequencing.</title>
        <authorList>
            <person name="Fukushima K."/>
        </authorList>
    </citation>
    <scope>NUCLEOTIDE SEQUENCE</scope>
    <source>
        <strain evidence="6">SING2019-196</strain>
    </source>
</reference>
<evidence type="ECO:0000256" key="1">
    <source>
        <dbReference type="ARBA" id="ARBA00004123"/>
    </source>
</evidence>
<evidence type="ECO:0000256" key="3">
    <source>
        <dbReference type="SAM" id="MobiDB-lite"/>
    </source>
</evidence>
<keyword evidence="7" id="KW-1185">Reference proteome</keyword>
<evidence type="ECO:0000259" key="5">
    <source>
        <dbReference type="PROSITE" id="PS51294"/>
    </source>
</evidence>
<dbReference type="PANTHER" id="PTHR47122">
    <property type="entry name" value="MYB-LIKE DNA-BINDING DOMAIN CONTAINING PROTEIN, EXPRESSED"/>
    <property type="match status" value="1"/>
</dbReference>
<feature type="domain" description="Myb-like" evidence="4">
    <location>
        <begin position="510"/>
        <end position="557"/>
    </location>
</feature>
<sequence>MKQMTDPVVYKLVRVDFDGKLIPATDDELMEVEDLLEYEKSKMLSDCDAVQTVGCSSNGDHLSEKPILQGYGGLMQSEKEEVAVVKLNAGIECIEMLQKVNKEERHRFTHESPIHLSSCTDIDDQISDRCDKLPNADVTLRSRSPLQETLSMSTPSSNGKQDNQIVHSSECPNSGEKGIENRSSVSAMVADSKPNFSRLKGEINLDKLTIRELQETFRATFGRATSVKDKQWLKRRIVMGLTNSCDVSVTSFIIKDKKLVQTDKEDSCKKVDAEDLVAEAVSDCRNGSSASCGDQMEDAEVGGNLRSSFMEYDCKDDSMLELKTAKRVRKPTRRYIEELSDMEAKDYCEKLIPPAKQSAQGKTSTILVSRAGTQPNAVVTRHDSLGGSNIQVPYISRVRRCRPRKSIMSLTRFQSSGMGMTTKWASNTIGWTDSQLNKSSMDKTVEVRPVPFAELLIEEGTKEKQSSVTHIPEVCGDKEPKRVDLPGNYSDDTTVPTAKGGIRRKHHRAWTLSEVVKLVEGVSRFGAGRWSEIKRLSFASYSYRTSVDLKDKWRNLLKASCAYTPSEKGTNPRKNATIPIPAPILSKVRELAEMNSQSTKNLKASGSQSGASVSENRSGFL</sequence>
<organism evidence="6 7">
    <name type="scientific">Nepenthes gracilis</name>
    <name type="common">Slender pitcher plant</name>
    <dbReference type="NCBI Taxonomy" id="150966"/>
    <lineage>
        <taxon>Eukaryota</taxon>
        <taxon>Viridiplantae</taxon>
        <taxon>Streptophyta</taxon>
        <taxon>Embryophyta</taxon>
        <taxon>Tracheophyta</taxon>
        <taxon>Spermatophyta</taxon>
        <taxon>Magnoliopsida</taxon>
        <taxon>eudicotyledons</taxon>
        <taxon>Gunneridae</taxon>
        <taxon>Pentapetalae</taxon>
        <taxon>Caryophyllales</taxon>
        <taxon>Nepenthaceae</taxon>
        <taxon>Nepenthes</taxon>
    </lineage>
</organism>
<dbReference type="GO" id="GO:0005634">
    <property type="term" value="C:nucleus"/>
    <property type="evidence" value="ECO:0007669"/>
    <property type="project" value="UniProtKB-SubCell"/>
</dbReference>
<keyword evidence="2" id="KW-0539">Nucleus</keyword>
<dbReference type="Proteomes" id="UP001279734">
    <property type="component" value="Unassembled WGS sequence"/>
</dbReference>
<dbReference type="InterPro" id="IPR009057">
    <property type="entry name" value="Homeodomain-like_sf"/>
</dbReference>
<dbReference type="Pfam" id="PF00249">
    <property type="entry name" value="Myb_DNA-binding"/>
    <property type="match status" value="1"/>
</dbReference>
<dbReference type="AlphaFoldDB" id="A0AAD3S3Z9"/>
<dbReference type="InterPro" id="IPR017930">
    <property type="entry name" value="Myb_dom"/>
</dbReference>
<accession>A0AAD3S3Z9</accession>
<protein>
    <submittedName>
        <fullName evidence="6">Uncharacterized protein</fullName>
    </submittedName>
</protein>
<comment type="subcellular location">
    <subcellularLocation>
        <location evidence="1">Nucleus</location>
    </subcellularLocation>
</comment>
<feature type="compositionally biased region" description="Polar residues" evidence="3">
    <location>
        <begin position="143"/>
        <end position="172"/>
    </location>
</feature>
<feature type="region of interest" description="Disordered" evidence="3">
    <location>
        <begin position="477"/>
        <end position="499"/>
    </location>
</feature>
<dbReference type="PROSITE" id="PS51294">
    <property type="entry name" value="HTH_MYB"/>
    <property type="match status" value="1"/>
</dbReference>
<dbReference type="PROSITE" id="PS50090">
    <property type="entry name" value="MYB_LIKE"/>
    <property type="match status" value="1"/>
</dbReference>
<dbReference type="EMBL" id="BSYO01000004">
    <property type="protein sequence ID" value="GMH03797.1"/>
    <property type="molecule type" value="Genomic_DNA"/>
</dbReference>
<feature type="compositionally biased region" description="Polar residues" evidence="3">
    <location>
        <begin position="594"/>
        <end position="621"/>
    </location>
</feature>
<dbReference type="SUPFAM" id="SSF46689">
    <property type="entry name" value="Homeodomain-like"/>
    <property type="match status" value="1"/>
</dbReference>
<evidence type="ECO:0000313" key="6">
    <source>
        <dbReference type="EMBL" id="GMH03797.1"/>
    </source>
</evidence>
<evidence type="ECO:0000256" key="2">
    <source>
        <dbReference type="ARBA" id="ARBA00023242"/>
    </source>
</evidence>
<gene>
    <name evidence="6" type="ORF">Nepgr_005636</name>
</gene>
<evidence type="ECO:0000313" key="7">
    <source>
        <dbReference type="Proteomes" id="UP001279734"/>
    </source>
</evidence>
<dbReference type="PANTHER" id="PTHR47122:SF4">
    <property type="entry name" value="TRF-LIKE 3"/>
    <property type="match status" value="1"/>
</dbReference>
<dbReference type="CDD" id="cd11660">
    <property type="entry name" value="SANT_TRF"/>
    <property type="match status" value="1"/>
</dbReference>
<feature type="region of interest" description="Disordered" evidence="3">
    <location>
        <begin position="143"/>
        <end position="180"/>
    </location>
</feature>
<feature type="region of interest" description="Disordered" evidence="3">
    <location>
        <begin position="593"/>
        <end position="621"/>
    </location>
</feature>
<comment type="caution">
    <text evidence="6">The sequence shown here is derived from an EMBL/GenBank/DDBJ whole genome shotgun (WGS) entry which is preliminary data.</text>
</comment>
<proteinExistence type="predicted"/>
<dbReference type="SMART" id="SM00717">
    <property type="entry name" value="SANT"/>
    <property type="match status" value="1"/>
</dbReference>
<name>A0AAD3S3Z9_NEPGR</name>
<evidence type="ECO:0000259" key="4">
    <source>
        <dbReference type="PROSITE" id="PS50090"/>
    </source>
</evidence>
<dbReference type="Gene3D" id="1.10.246.220">
    <property type="match status" value="1"/>
</dbReference>
<feature type="domain" description="HTH myb-type" evidence="5">
    <location>
        <begin position="502"/>
        <end position="561"/>
    </location>
</feature>